<comment type="caution">
    <text evidence="2">The sequence shown here is derived from an EMBL/GenBank/DDBJ whole genome shotgun (WGS) entry which is preliminary data.</text>
</comment>
<organism evidence="2 3">
    <name type="scientific">Streptomyces echinatus</name>
    <dbReference type="NCBI Taxonomy" id="67293"/>
    <lineage>
        <taxon>Bacteria</taxon>
        <taxon>Bacillati</taxon>
        <taxon>Actinomycetota</taxon>
        <taxon>Actinomycetes</taxon>
        <taxon>Kitasatosporales</taxon>
        <taxon>Streptomycetaceae</taxon>
        <taxon>Streptomyces</taxon>
    </lineage>
</organism>
<evidence type="ECO:0000313" key="3">
    <source>
        <dbReference type="Proteomes" id="UP000585836"/>
    </source>
</evidence>
<feature type="transmembrane region" description="Helical" evidence="1">
    <location>
        <begin position="20"/>
        <end position="42"/>
    </location>
</feature>
<gene>
    <name evidence="2" type="ORF">FHS34_007458</name>
</gene>
<dbReference type="RefSeq" id="WP_184973820.1">
    <property type="nucleotide sequence ID" value="NZ_BAAAWF010000045.1"/>
</dbReference>
<name>A0A7W9UVR1_9ACTN</name>
<keyword evidence="3" id="KW-1185">Reference proteome</keyword>
<evidence type="ECO:0000256" key="1">
    <source>
        <dbReference type="SAM" id="Phobius"/>
    </source>
</evidence>
<keyword evidence="1" id="KW-0812">Transmembrane</keyword>
<sequence length="53" mass="5347">MAFLTTVTSPSPSPTLLPTLIALGIGLGLLTTSPVAGAVAAVPHDTRRHEPEA</sequence>
<proteinExistence type="predicted"/>
<dbReference type="EMBL" id="JACHJK010000019">
    <property type="protein sequence ID" value="MBB5931949.1"/>
    <property type="molecule type" value="Genomic_DNA"/>
</dbReference>
<reference evidence="2 3" key="1">
    <citation type="submission" date="2020-08" db="EMBL/GenBank/DDBJ databases">
        <title>Genomic Encyclopedia of Type Strains, Phase III (KMG-III): the genomes of soil and plant-associated and newly described type strains.</title>
        <authorList>
            <person name="Whitman W."/>
        </authorList>
    </citation>
    <scope>NUCLEOTIDE SEQUENCE [LARGE SCALE GENOMIC DNA]</scope>
    <source>
        <strain evidence="2 3">CECT 3313</strain>
    </source>
</reference>
<protein>
    <submittedName>
        <fullName evidence="2">Uncharacterized protein</fullName>
    </submittedName>
</protein>
<keyword evidence="1" id="KW-0472">Membrane</keyword>
<evidence type="ECO:0000313" key="2">
    <source>
        <dbReference type="EMBL" id="MBB5931949.1"/>
    </source>
</evidence>
<dbReference type="Proteomes" id="UP000585836">
    <property type="component" value="Unassembled WGS sequence"/>
</dbReference>
<dbReference type="AlphaFoldDB" id="A0A7W9UVR1"/>
<keyword evidence="1" id="KW-1133">Transmembrane helix</keyword>
<accession>A0A7W9UVR1</accession>